<dbReference type="Proteomes" id="UP000824164">
    <property type="component" value="Unassembled WGS sequence"/>
</dbReference>
<feature type="domain" description="Glycine transporter" evidence="8">
    <location>
        <begin position="12"/>
        <end position="85"/>
    </location>
</feature>
<feature type="transmembrane region" description="Helical" evidence="7">
    <location>
        <begin position="188"/>
        <end position="210"/>
    </location>
</feature>
<keyword evidence="4 7" id="KW-0812">Transmembrane</keyword>
<organism evidence="9 10">
    <name type="scientific">Candidatus Onthocola gallistercoris</name>
    <dbReference type="NCBI Taxonomy" id="2840876"/>
    <lineage>
        <taxon>Bacteria</taxon>
        <taxon>Bacillati</taxon>
        <taxon>Bacillota</taxon>
        <taxon>Bacilli</taxon>
        <taxon>Candidatus Onthocola</taxon>
    </lineage>
</organism>
<proteinExistence type="inferred from homology"/>
<keyword evidence="5 7" id="KW-1133">Transmembrane helix</keyword>
<gene>
    <name evidence="9" type="ORF">IAB63_03985</name>
</gene>
<feature type="transmembrane region" description="Helical" evidence="7">
    <location>
        <begin position="37"/>
        <end position="58"/>
    </location>
</feature>
<evidence type="ECO:0000313" key="10">
    <source>
        <dbReference type="Proteomes" id="UP000824164"/>
    </source>
</evidence>
<feature type="transmembrane region" description="Helical" evidence="7">
    <location>
        <begin position="70"/>
        <end position="87"/>
    </location>
</feature>
<feature type="transmembrane region" description="Helical" evidence="7">
    <location>
        <begin position="99"/>
        <end position="120"/>
    </location>
</feature>
<evidence type="ECO:0000259" key="8">
    <source>
        <dbReference type="Pfam" id="PF03458"/>
    </source>
</evidence>
<evidence type="ECO:0000256" key="1">
    <source>
        <dbReference type="ARBA" id="ARBA00004651"/>
    </source>
</evidence>
<feature type="transmembrane region" description="Helical" evidence="7">
    <location>
        <begin position="132"/>
        <end position="154"/>
    </location>
</feature>
<dbReference type="Pfam" id="PF03458">
    <property type="entry name" value="Gly_transporter"/>
    <property type="match status" value="2"/>
</dbReference>
<dbReference type="GO" id="GO:0005886">
    <property type="term" value="C:plasma membrane"/>
    <property type="evidence" value="ECO:0007669"/>
    <property type="project" value="UniProtKB-SubCell"/>
</dbReference>
<evidence type="ECO:0000256" key="2">
    <source>
        <dbReference type="ARBA" id="ARBA00008193"/>
    </source>
</evidence>
<dbReference type="PANTHER" id="PTHR30506">
    <property type="entry name" value="INNER MEMBRANE PROTEIN"/>
    <property type="match status" value="1"/>
</dbReference>
<name>A0A9D1HF95_9FIRM</name>
<evidence type="ECO:0000256" key="3">
    <source>
        <dbReference type="ARBA" id="ARBA00022475"/>
    </source>
</evidence>
<reference evidence="9" key="2">
    <citation type="journal article" date="2021" name="PeerJ">
        <title>Extensive microbial diversity within the chicken gut microbiome revealed by metagenomics and culture.</title>
        <authorList>
            <person name="Gilroy R."/>
            <person name="Ravi A."/>
            <person name="Getino M."/>
            <person name="Pursley I."/>
            <person name="Horton D.L."/>
            <person name="Alikhan N.F."/>
            <person name="Baker D."/>
            <person name="Gharbi K."/>
            <person name="Hall N."/>
            <person name="Watson M."/>
            <person name="Adriaenssens E.M."/>
            <person name="Foster-Nyarko E."/>
            <person name="Jarju S."/>
            <person name="Secka A."/>
            <person name="Antonio M."/>
            <person name="Oren A."/>
            <person name="Chaudhuri R.R."/>
            <person name="La Ragione R."/>
            <person name="Hildebrand F."/>
            <person name="Pallen M.J."/>
        </authorList>
    </citation>
    <scope>NUCLEOTIDE SEQUENCE</scope>
    <source>
        <strain evidence="9">CHK187-14744</strain>
    </source>
</reference>
<comment type="similarity">
    <text evidence="2">Belongs to the UPF0126 family.</text>
</comment>
<keyword evidence="3" id="KW-1003">Cell membrane</keyword>
<sequence length="227" mass="24835">MLVLYSDKIIFIIEIIGTIAFASAGALVAIRKEMDIFGVNILAVTTACGGGLIRDLIIGRKPPVMFREPIYTLVAIVTATLLFFVIYRREHVLNSRLMAIYEKLMVTCDAVGLGVFTVVGTNAAFEVVGDRFAFLQIFVGVLTGVGGGILRDLMAGQTPFILKREIYACASLAGAVACTYICREAPTVYGMFAGGMLTIILRLLAAYYHWNLPRIRIEKDPGEKQDQ</sequence>
<feature type="transmembrane region" description="Helical" evidence="7">
    <location>
        <begin position="166"/>
        <end position="182"/>
    </location>
</feature>
<dbReference type="EMBL" id="DVLT01000027">
    <property type="protein sequence ID" value="HIU02395.1"/>
    <property type="molecule type" value="Genomic_DNA"/>
</dbReference>
<dbReference type="AlphaFoldDB" id="A0A9D1HF95"/>
<protein>
    <submittedName>
        <fullName evidence="9">Trimeric intracellular cation channel family protein</fullName>
    </submittedName>
</protein>
<dbReference type="PANTHER" id="PTHR30506:SF3">
    <property type="entry name" value="UPF0126 INNER MEMBRANE PROTEIN YADS-RELATED"/>
    <property type="match status" value="1"/>
</dbReference>
<accession>A0A9D1HF95</accession>
<comment type="caution">
    <text evidence="9">The sequence shown here is derived from an EMBL/GenBank/DDBJ whole genome shotgun (WGS) entry which is preliminary data.</text>
</comment>
<feature type="transmembrane region" description="Helical" evidence="7">
    <location>
        <begin position="12"/>
        <end position="30"/>
    </location>
</feature>
<evidence type="ECO:0000256" key="4">
    <source>
        <dbReference type="ARBA" id="ARBA00022692"/>
    </source>
</evidence>
<keyword evidence="6 7" id="KW-0472">Membrane</keyword>
<dbReference type="InterPro" id="IPR005115">
    <property type="entry name" value="Gly_transporter"/>
</dbReference>
<evidence type="ECO:0000313" key="9">
    <source>
        <dbReference type="EMBL" id="HIU02395.1"/>
    </source>
</evidence>
<evidence type="ECO:0000256" key="5">
    <source>
        <dbReference type="ARBA" id="ARBA00022989"/>
    </source>
</evidence>
<comment type="subcellular location">
    <subcellularLocation>
        <location evidence="1">Cell membrane</location>
        <topology evidence="1">Multi-pass membrane protein</topology>
    </subcellularLocation>
</comment>
<evidence type="ECO:0000256" key="7">
    <source>
        <dbReference type="SAM" id="Phobius"/>
    </source>
</evidence>
<feature type="domain" description="Glycine transporter" evidence="8">
    <location>
        <begin position="108"/>
        <end position="180"/>
    </location>
</feature>
<reference evidence="9" key="1">
    <citation type="submission" date="2020-10" db="EMBL/GenBank/DDBJ databases">
        <authorList>
            <person name="Gilroy R."/>
        </authorList>
    </citation>
    <scope>NUCLEOTIDE SEQUENCE</scope>
    <source>
        <strain evidence="9">CHK187-14744</strain>
    </source>
</reference>
<evidence type="ECO:0000256" key="6">
    <source>
        <dbReference type="ARBA" id="ARBA00023136"/>
    </source>
</evidence>